<dbReference type="PROSITE" id="PS01229">
    <property type="entry name" value="COF_2"/>
    <property type="match status" value="1"/>
</dbReference>
<dbReference type="Pfam" id="PF08282">
    <property type="entry name" value="Hydrolase_3"/>
    <property type="match status" value="1"/>
</dbReference>
<dbReference type="PROSITE" id="PS01228">
    <property type="entry name" value="COF_1"/>
    <property type="match status" value="1"/>
</dbReference>
<dbReference type="SUPFAM" id="SSF56784">
    <property type="entry name" value="HAD-like"/>
    <property type="match status" value="1"/>
</dbReference>
<keyword evidence="1" id="KW-0378">Hydrolase</keyword>
<dbReference type="SFLD" id="SFLDG01144">
    <property type="entry name" value="C2.B.4:_PGP_Like"/>
    <property type="match status" value="1"/>
</dbReference>
<dbReference type="InterPro" id="IPR036412">
    <property type="entry name" value="HAD-like_sf"/>
</dbReference>
<dbReference type="SFLD" id="SFLDG01140">
    <property type="entry name" value="C2.B:_Phosphomannomutase_and_P"/>
    <property type="match status" value="1"/>
</dbReference>
<dbReference type="InterPro" id="IPR023214">
    <property type="entry name" value="HAD_sf"/>
</dbReference>
<name>A0ABC8DDU4_BACVE</name>
<dbReference type="NCBIfam" id="TIGR01484">
    <property type="entry name" value="HAD-SF-IIB"/>
    <property type="match status" value="1"/>
</dbReference>
<dbReference type="NCBIfam" id="TIGR00099">
    <property type="entry name" value="Cof-subfamily"/>
    <property type="match status" value="1"/>
</dbReference>
<dbReference type="InterPro" id="IPR006379">
    <property type="entry name" value="HAD-SF_hydro_IIB"/>
</dbReference>
<dbReference type="Gene3D" id="3.30.1240.10">
    <property type="match status" value="1"/>
</dbReference>
<proteinExistence type="predicted"/>
<evidence type="ECO:0000313" key="1">
    <source>
        <dbReference type="EMBL" id="AWX73793.1"/>
    </source>
</evidence>
<dbReference type="CDD" id="cd07516">
    <property type="entry name" value="HAD_Pase"/>
    <property type="match status" value="1"/>
</dbReference>
<gene>
    <name evidence="1" type="ORF">BVDSYZ_17960</name>
</gene>
<protein>
    <submittedName>
        <fullName evidence="1">Cof-type HAD-IIB family hydrolase</fullName>
    </submittedName>
</protein>
<dbReference type="SMR" id="A0ABC8DDU4"/>
<evidence type="ECO:0000313" key="2">
    <source>
        <dbReference type="Proteomes" id="UP000250069"/>
    </source>
</evidence>
<dbReference type="EMBL" id="CP030150">
    <property type="protein sequence ID" value="AWX73793.1"/>
    <property type="molecule type" value="Genomic_DNA"/>
</dbReference>
<dbReference type="Gene3D" id="3.40.50.1000">
    <property type="entry name" value="HAD superfamily/HAD-like"/>
    <property type="match status" value="1"/>
</dbReference>
<organism evidence="1 2">
    <name type="scientific">Bacillus velezensis</name>
    <dbReference type="NCBI Taxonomy" id="492670"/>
    <lineage>
        <taxon>Bacteria</taxon>
        <taxon>Bacillati</taxon>
        <taxon>Bacillota</taxon>
        <taxon>Bacilli</taxon>
        <taxon>Bacillales</taxon>
        <taxon>Bacillaceae</taxon>
        <taxon>Bacillus</taxon>
        <taxon>Bacillus amyloliquefaciens group</taxon>
    </lineage>
</organism>
<reference evidence="1 2" key="1">
    <citation type="submission" date="2018-06" db="EMBL/GenBank/DDBJ databases">
        <title>Complete Genome Sequence of Bacillus velezensis DSYZ, a Plant Growth-Promoting Rhizobacterium with Antifungal Activity.</title>
        <authorList>
            <person name="Du B."/>
            <person name="Ding Y."/>
            <person name="Liu K."/>
            <person name="Yao L."/>
            <person name="Wang C."/>
            <person name="Li H."/>
            <person name="Liu H."/>
        </authorList>
    </citation>
    <scope>NUCLEOTIDE SEQUENCE [LARGE SCALE GENOMIC DNA]</scope>
    <source>
        <strain evidence="1 2">DSYZ</strain>
    </source>
</reference>
<dbReference type="PANTHER" id="PTHR10000">
    <property type="entry name" value="PHOSPHOSERINE PHOSPHATASE"/>
    <property type="match status" value="1"/>
</dbReference>
<dbReference type="PANTHER" id="PTHR10000:SF55">
    <property type="entry name" value="5-AMINO-6-(5-PHOSPHO-D-RIBITYLAMINO)URACIL PHOSPHATASE YCSE"/>
    <property type="match status" value="1"/>
</dbReference>
<dbReference type="RefSeq" id="WP_015418254.1">
    <property type="nucleotide sequence ID" value="NZ_CP015443.1"/>
</dbReference>
<accession>A0ABC8DDU4</accession>
<dbReference type="SFLD" id="SFLDS00003">
    <property type="entry name" value="Haloacid_Dehalogenase"/>
    <property type="match status" value="1"/>
</dbReference>
<dbReference type="AlphaFoldDB" id="A0ABC8DDU4"/>
<dbReference type="GO" id="GO:0016791">
    <property type="term" value="F:phosphatase activity"/>
    <property type="evidence" value="ECO:0007669"/>
    <property type="project" value="UniProtKB-ARBA"/>
</dbReference>
<sequence length="295" mass="33103">MKVIAIDLDGTLLSENLTIQEQDVRALKLGQKQGHLVTIATGRALFDAKHIINKYDLDFPIIASNGAQIDVGNQVIFEHFMDSDVIQPIITWLNKEEIYYQLYLSDKIVVSNQGIQQLEKELYNTVMEEPHFNQEVFWNSIKAQIHQYGLEEIPGTIDPIDYRYVIKCMIVSPNQRKLKKAKEYFGQLKKCAVTSSGAFNLEITSAGVDKGASLNKLCEHYGTDARNAIAIGDNLNDLPMFHAAGIGIAMGNADKKLIQLAAFKTLSNDECGVSYAFHHYILTKEEDPKPRSIQP</sequence>
<dbReference type="InterPro" id="IPR000150">
    <property type="entry name" value="Cof"/>
</dbReference>
<dbReference type="Proteomes" id="UP000250069">
    <property type="component" value="Chromosome"/>
</dbReference>